<dbReference type="CDD" id="cd00371">
    <property type="entry name" value="HMA"/>
    <property type="match status" value="1"/>
</dbReference>
<gene>
    <name evidence="3" type="ORF">GCM10011611_41570</name>
</gene>
<organism evidence="3 4">
    <name type="scientific">Aliidongia dinghuensis</name>
    <dbReference type="NCBI Taxonomy" id="1867774"/>
    <lineage>
        <taxon>Bacteria</taxon>
        <taxon>Pseudomonadati</taxon>
        <taxon>Pseudomonadota</taxon>
        <taxon>Alphaproteobacteria</taxon>
        <taxon>Rhodospirillales</taxon>
        <taxon>Dongiaceae</taxon>
        <taxon>Aliidongia</taxon>
    </lineage>
</organism>
<dbReference type="PROSITE" id="PS50846">
    <property type="entry name" value="HMA_2"/>
    <property type="match status" value="1"/>
</dbReference>
<keyword evidence="4" id="KW-1185">Reference proteome</keyword>
<comment type="caution">
    <text evidence="3">The sequence shown here is derived from an EMBL/GenBank/DDBJ whole genome shotgun (WGS) entry which is preliminary data.</text>
</comment>
<dbReference type="GO" id="GO:0046872">
    <property type="term" value="F:metal ion binding"/>
    <property type="evidence" value="ECO:0007669"/>
    <property type="project" value="UniProtKB-KW"/>
</dbReference>
<sequence length="65" mass="6696">MQSFTVTGMTCGHCVRAVTEAITRLDAAATVRVDLAAGRVETDSRLPRAALAGAIAEEGYDVASA</sequence>
<evidence type="ECO:0000313" key="3">
    <source>
        <dbReference type="EMBL" id="GGF31124.1"/>
    </source>
</evidence>
<evidence type="ECO:0000256" key="1">
    <source>
        <dbReference type="ARBA" id="ARBA00022723"/>
    </source>
</evidence>
<dbReference type="InterPro" id="IPR017969">
    <property type="entry name" value="Heavy-metal-associated_CS"/>
</dbReference>
<dbReference type="EMBL" id="BMJQ01000011">
    <property type="protein sequence ID" value="GGF31124.1"/>
    <property type="molecule type" value="Genomic_DNA"/>
</dbReference>
<feature type="domain" description="HMA" evidence="2">
    <location>
        <begin position="1"/>
        <end position="63"/>
    </location>
</feature>
<reference evidence="3" key="1">
    <citation type="journal article" date="2014" name="Int. J. Syst. Evol. Microbiol.">
        <title>Complete genome sequence of Corynebacterium casei LMG S-19264T (=DSM 44701T), isolated from a smear-ripened cheese.</title>
        <authorList>
            <consortium name="US DOE Joint Genome Institute (JGI-PGF)"/>
            <person name="Walter F."/>
            <person name="Albersmeier A."/>
            <person name="Kalinowski J."/>
            <person name="Ruckert C."/>
        </authorList>
    </citation>
    <scope>NUCLEOTIDE SEQUENCE</scope>
    <source>
        <strain evidence="3">CGMCC 1.15725</strain>
    </source>
</reference>
<evidence type="ECO:0000313" key="4">
    <source>
        <dbReference type="Proteomes" id="UP000646365"/>
    </source>
</evidence>
<dbReference type="SUPFAM" id="SSF55008">
    <property type="entry name" value="HMA, heavy metal-associated domain"/>
    <property type="match status" value="1"/>
</dbReference>
<name>A0A8J3E4Y7_9PROT</name>
<dbReference type="PROSITE" id="PS01047">
    <property type="entry name" value="HMA_1"/>
    <property type="match status" value="1"/>
</dbReference>
<reference evidence="3" key="2">
    <citation type="submission" date="2020-09" db="EMBL/GenBank/DDBJ databases">
        <authorList>
            <person name="Sun Q."/>
            <person name="Zhou Y."/>
        </authorList>
    </citation>
    <scope>NUCLEOTIDE SEQUENCE</scope>
    <source>
        <strain evidence="3">CGMCC 1.15725</strain>
    </source>
</reference>
<dbReference type="Proteomes" id="UP000646365">
    <property type="component" value="Unassembled WGS sequence"/>
</dbReference>
<keyword evidence="1" id="KW-0479">Metal-binding</keyword>
<proteinExistence type="predicted"/>
<evidence type="ECO:0000259" key="2">
    <source>
        <dbReference type="PROSITE" id="PS50846"/>
    </source>
</evidence>
<dbReference type="Gene3D" id="3.30.70.100">
    <property type="match status" value="1"/>
</dbReference>
<dbReference type="InterPro" id="IPR036163">
    <property type="entry name" value="HMA_dom_sf"/>
</dbReference>
<protein>
    <submittedName>
        <fullName evidence="3">CopZ protein</fullName>
    </submittedName>
</protein>
<dbReference type="Pfam" id="PF00403">
    <property type="entry name" value="HMA"/>
    <property type="match status" value="1"/>
</dbReference>
<dbReference type="InterPro" id="IPR006121">
    <property type="entry name" value="HMA_dom"/>
</dbReference>
<dbReference type="AlphaFoldDB" id="A0A8J3E4Y7"/>
<dbReference type="RefSeq" id="WP_189049334.1">
    <property type="nucleotide sequence ID" value="NZ_BMJQ01000011.1"/>
</dbReference>
<accession>A0A8J3E4Y7</accession>